<dbReference type="CDD" id="cd06703">
    <property type="entry name" value="PDZ2_Scribble-like"/>
    <property type="match status" value="1"/>
</dbReference>
<feature type="region of interest" description="Disordered" evidence="3">
    <location>
        <begin position="1072"/>
        <end position="1097"/>
    </location>
</feature>
<dbReference type="Gene3D" id="2.30.42.10">
    <property type="match status" value="4"/>
</dbReference>
<dbReference type="InterPro" id="IPR032675">
    <property type="entry name" value="LRR_dom_sf"/>
</dbReference>
<feature type="compositionally biased region" description="Low complexity" evidence="3">
    <location>
        <begin position="1910"/>
        <end position="1923"/>
    </location>
</feature>
<dbReference type="InterPro" id="IPR036034">
    <property type="entry name" value="PDZ_sf"/>
</dbReference>
<dbReference type="SUPFAM" id="SSF52058">
    <property type="entry name" value="L domain-like"/>
    <property type="match status" value="2"/>
</dbReference>
<feature type="compositionally biased region" description="Basic and acidic residues" evidence="3">
    <location>
        <begin position="2087"/>
        <end position="2099"/>
    </location>
</feature>
<feature type="compositionally biased region" description="Basic residues" evidence="3">
    <location>
        <begin position="2329"/>
        <end position="2342"/>
    </location>
</feature>
<feature type="region of interest" description="Disordered" evidence="3">
    <location>
        <begin position="2087"/>
        <end position="2112"/>
    </location>
</feature>
<dbReference type="Proteomes" id="UP001652700">
    <property type="component" value="Unplaced"/>
</dbReference>
<feature type="region of interest" description="Disordered" evidence="3">
    <location>
        <begin position="1627"/>
        <end position="1667"/>
    </location>
</feature>
<feature type="compositionally biased region" description="Polar residues" evidence="3">
    <location>
        <begin position="984"/>
        <end position="998"/>
    </location>
</feature>
<reference evidence="5" key="1">
    <citation type="submission" date="2025-05" db="UniProtKB">
        <authorList>
            <consortium name="EnsemblMetazoa"/>
        </authorList>
    </citation>
    <scope>IDENTIFICATION</scope>
</reference>
<feature type="compositionally biased region" description="Basic and acidic residues" evidence="3">
    <location>
        <begin position="2027"/>
        <end position="2049"/>
    </location>
</feature>
<feature type="compositionally biased region" description="Acidic residues" evidence="3">
    <location>
        <begin position="2294"/>
        <end position="2304"/>
    </location>
</feature>
<feature type="compositionally biased region" description="Low complexity" evidence="3">
    <location>
        <begin position="654"/>
        <end position="674"/>
    </location>
</feature>
<feature type="compositionally biased region" description="Basic and acidic residues" evidence="3">
    <location>
        <begin position="1493"/>
        <end position="1513"/>
    </location>
</feature>
<dbReference type="SMART" id="SM00369">
    <property type="entry name" value="LRR_TYP"/>
    <property type="match status" value="14"/>
</dbReference>
<feature type="compositionally biased region" description="Pro residues" evidence="3">
    <location>
        <begin position="1645"/>
        <end position="1661"/>
    </location>
</feature>
<dbReference type="PROSITE" id="PS51450">
    <property type="entry name" value="LRR"/>
    <property type="match status" value="4"/>
</dbReference>
<feature type="compositionally biased region" description="Basic residues" evidence="3">
    <location>
        <begin position="610"/>
        <end position="625"/>
    </location>
</feature>
<feature type="region of interest" description="Disordered" evidence="3">
    <location>
        <begin position="2284"/>
        <end position="2342"/>
    </location>
</feature>
<feature type="region of interest" description="Disordered" evidence="3">
    <location>
        <begin position="644"/>
        <end position="682"/>
    </location>
</feature>
<feature type="region of interest" description="Disordered" evidence="3">
    <location>
        <begin position="1907"/>
        <end position="1936"/>
    </location>
</feature>
<keyword evidence="6" id="KW-1185">Reference proteome</keyword>
<feature type="domain" description="PDZ" evidence="4">
    <location>
        <begin position="1155"/>
        <end position="1245"/>
    </location>
</feature>
<evidence type="ECO:0000256" key="3">
    <source>
        <dbReference type="SAM" id="MobiDB-lite"/>
    </source>
</evidence>
<dbReference type="InterPro" id="IPR003591">
    <property type="entry name" value="Leu-rich_rpt_typical-subtyp"/>
</dbReference>
<dbReference type="CDD" id="cd06702">
    <property type="entry name" value="PDZ3_Scribble-like"/>
    <property type="match status" value="1"/>
</dbReference>
<dbReference type="PANTHER" id="PTHR23119">
    <property type="entry name" value="DISCS LARGE"/>
    <property type="match status" value="1"/>
</dbReference>
<feature type="compositionally biased region" description="Polar residues" evidence="3">
    <location>
        <begin position="1012"/>
        <end position="1037"/>
    </location>
</feature>
<feature type="region of interest" description="Disordered" evidence="3">
    <location>
        <begin position="545"/>
        <end position="629"/>
    </location>
</feature>
<dbReference type="SMART" id="SM00228">
    <property type="entry name" value="PDZ"/>
    <property type="match status" value="4"/>
</dbReference>
<feature type="region of interest" description="Disordered" evidence="3">
    <location>
        <begin position="437"/>
        <end position="504"/>
    </location>
</feature>
<feature type="region of interest" description="Disordered" evidence="3">
    <location>
        <begin position="967"/>
        <end position="1054"/>
    </location>
</feature>
<dbReference type="CDD" id="cd06701">
    <property type="entry name" value="PDZ4_Scribble-like"/>
    <property type="match status" value="1"/>
</dbReference>
<organism evidence="5 6">
    <name type="scientific">Diabrotica virgifera virgifera</name>
    <name type="common">western corn rootworm</name>
    <dbReference type="NCBI Taxonomy" id="50390"/>
    <lineage>
        <taxon>Eukaryota</taxon>
        <taxon>Metazoa</taxon>
        <taxon>Ecdysozoa</taxon>
        <taxon>Arthropoda</taxon>
        <taxon>Hexapoda</taxon>
        <taxon>Insecta</taxon>
        <taxon>Pterygota</taxon>
        <taxon>Neoptera</taxon>
        <taxon>Endopterygota</taxon>
        <taxon>Coleoptera</taxon>
        <taxon>Polyphaga</taxon>
        <taxon>Cucujiformia</taxon>
        <taxon>Chrysomeloidea</taxon>
        <taxon>Chrysomelidae</taxon>
        <taxon>Galerucinae</taxon>
        <taxon>Diabroticina</taxon>
        <taxon>Diabroticites</taxon>
        <taxon>Diabrotica</taxon>
    </lineage>
</organism>
<accession>A0ABM5JRN6</accession>
<dbReference type="InterPro" id="IPR001478">
    <property type="entry name" value="PDZ"/>
</dbReference>
<dbReference type="Pfam" id="PF00595">
    <property type="entry name" value="PDZ"/>
    <property type="match status" value="4"/>
</dbReference>
<dbReference type="RefSeq" id="XP_050500595.1">
    <property type="nucleotide sequence ID" value="XM_050644638.1"/>
</dbReference>
<evidence type="ECO:0000313" key="5">
    <source>
        <dbReference type="EnsemblMetazoa" id="XP_050500595.1"/>
    </source>
</evidence>
<evidence type="ECO:0000256" key="1">
    <source>
        <dbReference type="ARBA" id="ARBA00022614"/>
    </source>
</evidence>
<dbReference type="Pfam" id="PF13855">
    <property type="entry name" value="LRR_8"/>
    <property type="match status" value="2"/>
</dbReference>
<dbReference type="GeneID" id="126880627"/>
<dbReference type="Pfam" id="PF23598">
    <property type="entry name" value="LRR_14"/>
    <property type="match status" value="1"/>
</dbReference>
<dbReference type="CDD" id="cd06704">
    <property type="entry name" value="PDZ1_Scribble-like"/>
    <property type="match status" value="1"/>
</dbReference>
<evidence type="ECO:0000256" key="2">
    <source>
        <dbReference type="ARBA" id="ARBA00022737"/>
    </source>
</evidence>
<dbReference type="SMART" id="SM00365">
    <property type="entry name" value="LRR_SD22"/>
    <property type="match status" value="4"/>
</dbReference>
<keyword evidence="2" id="KW-0677">Repeat</keyword>
<feature type="compositionally biased region" description="Polar residues" evidence="3">
    <location>
        <begin position="443"/>
        <end position="452"/>
    </location>
</feature>
<feature type="region of interest" description="Disordered" evidence="3">
    <location>
        <begin position="2009"/>
        <end position="2049"/>
    </location>
</feature>
<keyword evidence="1" id="KW-0433">Leucine-rich repeat</keyword>
<feature type="region of interest" description="Disordered" evidence="3">
    <location>
        <begin position="1961"/>
        <end position="1984"/>
    </location>
</feature>
<proteinExistence type="predicted"/>
<feature type="region of interest" description="Disordered" evidence="3">
    <location>
        <begin position="1493"/>
        <end position="1516"/>
    </location>
</feature>
<feature type="domain" description="PDZ" evidence="4">
    <location>
        <begin position="828"/>
        <end position="916"/>
    </location>
</feature>
<dbReference type="InterPro" id="IPR050614">
    <property type="entry name" value="Synaptic_Scaffolding_LAP-MAGUK"/>
</dbReference>
<feature type="domain" description="PDZ" evidence="4">
    <location>
        <begin position="691"/>
        <end position="778"/>
    </location>
</feature>
<dbReference type="EnsemblMetazoa" id="XM_050644638.1">
    <property type="protein sequence ID" value="XP_050500595.1"/>
    <property type="gene ID" value="LOC126880627"/>
</dbReference>
<dbReference type="Gene3D" id="3.80.10.10">
    <property type="entry name" value="Ribonuclease Inhibitor"/>
    <property type="match status" value="2"/>
</dbReference>
<dbReference type="SMART" id="SM00364">
    <property type="entry name" value="LRR_BAC"/>
    <property type="match status" value="12"/>
</dbReference>
<name>A0ABM5JRN6_DIAVI</name>
<sequence length="2342" mass="258488">MFRCIPIFKGCNRQVETVDKRHCSLINVPEEILRYSRSLEELLLDSNRIQVLPKNFFRLHRLRKLGLSDNEINNLPPDIQNFEHLVELDVSRNDIPDIPESIGQLRSLRVADFSSNPIPRLPPAFIHLKSLSVLGLNDMSLTSLPQDFGQLKSLTSLELRENLLKELPASLSKLTNLERLDLGDNEIEELPSHIGKLPALQELWLDHNQLQSLPPEIGQLSNLTCLDLSENRLEYLPEDIAGLESLTDLHLSQNVLETLPDGIGKLEKLTILKVDQNRLTSLNSNVGYCHNLQELILTENFLSELPVEVGKLIKLTNLNVDRNSLTLVPEDIGNLCELGVLSLRDNRLTMLPDTLGNCRRLHVLDVSGNRLPYLPYTLLQLSLKAVWLSENQAQSLLTFQTDTDPDTGKTVLTCFLLPQQEYQPTIASDGRFYHHHDHELTPGLSNGSTLSRTDGAATEDEDDDDWREHEASRTHSVKFTDPQEKDNRETPFVRHNTPHPKELKAKAHKLFGKGQNSLEESEQHSNDNSANTPEALNLHVKQVPESPQIIEPPPTRTDSAVGNGQVEESEHSHDEHDEDTDEDHVTLRRVGFVGGVSSSSDERDSSSKPSRLHRRDTPHHLKNKRITSVTIDKDKVASIIAQALKRKEDESDRTSGVSTPPGSVSGGDRSCSSSQAGDSDAAVELREEKYEIHIERSQTGLGLSIAGGHGSTPFKGDDEGIFISRVTEGGPADLAGLRVGDKVITVNRVNVVDVSHYDAVEVLKASGPVLILEVTREVTRLVKPPNTMVATKHSPTPSLTNTLNKSAIPPPLPPQLEEEVPLQKVLVHTTLIRDSKGLGFSIAGGKGSQPFKADNDAIYISRITDGGVADRDAKLSVGDKVISINGVDLTGASHDQTVSMLTGLERFVRLVVEREVPLEKNGDEASPGPQQSPRLFGLPKPYTGLYAANSYMANRPGYAGYRRSMELDKKTSESPEPVKPPTPTQVLQETPKTNGIDHSSTREVPKPAPRRINSTSSDSSTAPINPTAQTASSAKPQTNHKKTSSNSSLEDDTQVFARPITSEEFQAMIPPHFLKQPPPAKTSPTPTATTPTGYDSHANSVTTVTIKRPEPPIELPPSPKGPGRVTETITKSTFTETVVTRITDNKLVEPLIIEDVTLSKLGGSLGFSIIGGTDHSSIPFGSKEPGIFISHLVPGGIAAKSGKLKVGDRILKVNGTDVTHATHQEAVMELLRPGDQISLTIRHDPLPEGYQELFIEKTDNEKLGMHIKGGLQGQRGNPLDRSDEGIFVSKINSVGAARRDGRLKAGMRLLEVNGKSLLGATHQEAVNALRACGNMIHMVVCKGYDKGDIDRAVHEGRLTRGGSVSSRSQSVSSLDVPEDDLQDLKVKSELLQLEKDEVEKRLQPIHQEEEEFSLVEAKPPSPADKVLDVVRAVETLAHGPMENSVPPKSPNSELKTTTIVMSKHTLAPQPTTDELMHVSTLPKTTQPKVDVETESKSHSIDNEQHASVTKDTDNDSLQNVIPPPSIYSECEPNNNVSNMYFNNQHVPTNVTYSIPQPVVTSDFNSNTFSFNVPPNENQFHINVYNTIPQLQPQAFRYDYVPNFTDIPIVPSPDSSLTYMLEDSQIIKVPPPPPMDFDDYSIKSDSPPPLPSTSPPPLPKSPLPTEDDDIVSTTEKVLETSVQVSTTTTINPTNKHHVTITEEEEVTEYTEPPIGALKKIVASLRDDIVAHTTVPGDVEVCVTAPTVVQTQVSRTVDLSSPTIENTDKQISQLCTNIHDALQAATNIDRTIEQTNRMFVTSLTETDRIISSKKHVSYLTDDSDNIEVSIIPSDQGMLRKPKDDQLKPNNESESINRKFVRSWVETEERTSSLPARKLVTSLIIDTPSNEKQQVQYSQIIAPTPFKITKQISQTSEPRSPTTPTRRIARPQVPPPPVPIAKLASPPQIQAKKIPPPVPAKISKLNPARSENDLLDPVGSVKKSNQSARPVSFVFSDKKDLGFVSGNLGKYGTVAKPPQSPQHNAPKQSVSDRKKFFESAMEESQKPSKPEKVFSYLSADELEKLKAEEERKIATLSASDINSLHSLHELDHSDGESAESQRSRPSSTIGIVRTAKAERRLRDQLREEGLLTDEDDPPLSPAEERALRAEKRAAWRAARLKSLEHDAMQAQMVIKSMTDIVRSGEVPMPITTEISDTDGLPQTNELRPSSADFPKLAVRTKPGNTTVRESEKVLGETITRKTEEYIDENGEKRVRTVEYVEKLIEREVEQIQEKIISLELTKYDDVLKPQSLKLDQDENDIEEEESVSEVSEPPTPTTDQEKTLESADGATNKRRRRKRSKKGKH</sequence>
<feature type="compositionally biased region" description="Basic and acidic residues" evidence="3">
    <location>
        <begin position="481"/>
        <end position="492"/>
    </location>
</feature>
<dbReference type="PROSITE" id="PS50106">
    <property type="entry name" value="PDZ"/>
    <property type="match status" value="4"/>
</dbReference>
<dbReference type="SUPFAM" id="SSF50156">
    <property type="entry name" value="PDZ domain-like"/>
    <property type="match status" value="4"/>
</dbReference>
<feature type="domain" description="PDZ" evidence="4">
    <location>
        <begin position="1252"/>
        <end position="1344"/>
    </location>
</feature>
<protein>
    <recommendedName>
        <fullName evidence="4">PDZ domain-containing protein</fullName>
    </recommendedName>
</protein>
<evidence type="ECO:0000313" key="6">
    <source>
        <dbReference type="Proteomes" id="UP001652700"/>
    </source>
</evidence>
<dbReference type="InterPro" id="IPR055414">
    <property type="entry name" value="LRR_R13L4/SHOC2-like"/>
</dbReference>
<dbReference type="InterPro" id="IPR001611">
    <property type="entry name" value="Leu-rich_rpt"/>
</dbReference>
<feature type="compositionally biased region" description="Low complexity" evidence="3">
    <location>
        <begin position="1082"/>
        <end position="1092"/>
    </location>
</feature>
<evidence type="ECO:0000259" key="4">
    <source>
        <dbReference type="PROSITE" id="PS50106"/>
    </source>
</evidence>
<dbReference type="PANTHER" id="PTHR23119:SF44">
    <property type="entry name" value="PROTEIN LAP4"/>
    <property type="match status" value="1"/>
</dbReference>